<reference evidence="3" key="1">
    <citation type="journal article" date="2020" name="Nat. Commun.">
        <title>Genome assembly of wild tea tree DASZ reveals pedigree and selection history of tea varieties.</title>
        <authorList>
            <person name="Zhang W."/>
            <person name="Zhang Y."/>
            <person name="Qiu H."/>
            <person name="Guo Y."/>
            <person name="Wan H."/>
            <person name="Zhang X."/>
            <person name="Scossa F."/>
            <person name="Alseekh S."/>
            <person name="Zhang Q."/>
            <person name="Wang P."/>
            <person name="Xu L."/>
            <person name="Schmidt M.H."/>
            <person name="Jia X."/>
            <person name="Li D."/>
            <person name="Zhu A."/>
            <person name="Guo F."/>
            <person name="Chen W."/>
            <person name="Ni D."/>
            <person name="Usadel B."/>
            <person name="Fernie A.R."/>
            <person name="Wen W."/>
        </authorList>
    </citation>
    <scope>NUCLEOTIDE SEQUENCE [LARGE SCALE GENOMIC DNA]</scope>
    <source>
        <strain evidence="3">cv. G240</strain>
    </source>
</reference>
<evidence type="ECO:0000256" key="1">
    <source>
        <dbReference type="SAM" id="SignalP"/>
    </source>
</evidence>
<reference evidence="2 3" key="2">
    <citation type="submission" date="2020-07" db="EMBL/GenBank/DDBJ databases">
        <title>Genome assembly of wild tea tree DASZ reveals pedigree and selection history of tea varieties.</title>
        <authorList>
            <person name="Zhang W."/>
        </authorList>
    </citation>
    <scope>NUCLEOTIDE SEQUENCE [LARGE SCALE GENOMIC DNA]</scope>
    <source>
        <strain evidence="3">cv. G240</strain>
        <tissue evidence="2">Leaf</tissue>
    </source>
</reference>
<dbReference type="AlphaFoldDB" id="A0A7J7H9Z0"/>
<gene>
    <name evidence="2" type="ORF">HYC85_011652</name>
</gene>
<keyword evidence="3" id="KW-1185">Reference proteome</keyword>
<dbReference type="EMBL" id="JACBKZ010000005">
    <property type="protein sequence ID" value="KAF5949659.1"/>
    <property type="molecule type" value="Genomic_DNA"/>
</dbReference>
<feature type="signal peptide" evidence="1">
    <location>
        <begin position="1"/>
        <end position="18"/>
    </location>
</feature>
<sequence>MNQVIVILLGNTLLRCLSDERERGLECEACGKHDTNLTSMDSKLETEHFSSCILSWFTSSVSSPIYTYGQQ</sequence>
<feature type="chain" id="PRO_5029595413" evidence="1">
    <location>
        <begin position="19"/>
        <end position="71"/>
    </location>
</feature>
<evidence type="ECO:0000313" key="2">
    <source>
        <dbReference type="EMBL" id="KAF5949659.1"/>
    </source>
</evidence>
<proteinExistence type="predicted"/>
<dbReference type="Proteomes" id="UP000593564">
    <property type="component" value="Unassembled WGS sequence"/>
</dbReference>
<keyword evidence="1" id="KW-0732">Signal</keyword>
<protein>
    <submittedName>
        <fullName evidence="2">Uncharacterized protein</fullName>
    </submittedName>
</protein>
<comment type="caution">
    <text evidence="2">The sequence shown here is derived from an EMBL/GenBank/DDBJ whole genome shotgun (WGS) entry which is preliminary data.</text>
</comment>
<name>A0A7J7H9Z0_CAMSI</name>
<organism evidence="2 3">
    <name type="scientific">Camellia sinensis</name>
    <name type="common">Tea plant</name>
    <name type="synonym">Thea sinensis</name>
    <dbReference type="NCBI Taxonomy" id="4442"/>
    <lineage>
        <taxon>Eukaryota</taxon>
        <taxon>Viridiplantae</taxon>
        <taxon>Streptophyta</taxon>
        <taxon>Embryophyta</taxon>
        <taxon>Tracheophyta</taxon>
        <taxon>Spermatophyta</taxon>
        <taxon>Magnoliopsida</taxon>
        <taxon>eudicotyledons</taxon>
        <taxon>Gunneridae</taxon>
        <taxon>Pentapetalae</taxon>
        <taxon>asterids</taxon>
        <taxon>Ericales</taxon>
        <taxon>Theaceae</taxon>
        <taxon>Camellia</taxon>
    </lineage>
</organism>
<evidence type="ECO:0000313" key="3">
    <source>
        <dbReference type="Proteomes" id="UP000593564"/>
    </source>
</evidence>
<accession>A0A7J7H9Z0</accession>